<accession>A0A9P7F201</accession>
<proteinExistence type="predicted"/>
<dbReference type="OrthoDB" id="1729737at2759"/>
<dbReference type="RefSeq" id="XP_041290342.1">
    <property type="nucleotide sequence ID" value="XM_041444175.1"/>
</dbReference>
<feature type="region of interest" description="Disordered" evidence="1">
    <location>
        <begin position="755"/>
        <end position="808"/>
    </location>
</feature>
<gene>
    <name evidence="3" type="ORF">F5147DRAFT_838709</name>
</gene>
<dbReference type="PROSITE" id="PS51468">
    <property type="entry name" value="VIT"/>
    <property type="match status" value="1"/>
</dbReference>
<dbReference type="EMBL" id="JABBWM010000046">
    <property type="protein sequence ID" value="KAG2102875.1"/>
    <property type="molecule type" value="Genomic_DNA"/>
</dbReference>
<dbReference type="Pfam" id="PF08487">
    <property type="entry name" value="VIT"/>
    <property type="match status" value="1"/>
</dbReference>
<dbReference type="SMART" id="SM00609">
    <property type="entry name" value="VIT"/>
    <property type="match status" value="1"/>
</dbReference>
<dbReference type="PANTHER" id="PTHR45737:SF6">
    <property type="entry name" value="VON WILLEBRAND FACTOR A DOMAIN-CONTAINING PROTEIN 5A"/>
    <property type="match status" value="1"/>
</dbReference>
<dbReference type="Proteomes" id="UP000823399">
    <property type="component" value="Unassembled WGS sequence"/>
</dbReference>
<organism evidence="3 4">
    <name type="scientific">Suillus discolor</name>
    <dbReference type="NCBI Taxonomy" id="1912936"/>
    <lineage>
        <taxon>Eukaryota</taxon>
        <taxon>Fungi</taxon>
        <taxon>Dikarya</taxon>
        <taxon>Basidiomycota</taxon>
        <taxon>Agaricomycotina</taxon>
        <taxon>Agaricomycetes</taxon>
        <taxon>Agaricomycetidae</taxon>
        <taxon>Boletales</taxon>
        <taxon>Suillineae</taxon>
        <taxon>Suillaceae</taxon>
        <taxon>Suillus</taxon>
    </lineage>
</organism>
<feature type="compositionally biased region" description="Low complexity" evidence="1">
    <location>
        <begin position="768"/>
        <end position="778"/>
    </location>
</feature>
<feature type="compositionally biased region" description="Polar residues" evidence="1">
    <location>
        <begin position="779"/>
        <end position="796"/>
    </location>
</feature>
<dbReference type="AlphaFoldDB" id="A0A9P7F201"/>
<feature type="domain" description="VIT" evidence="2">
    <location>
        <begin position="20"/>
        <end position="145"/>
    </location>
</feature>
<evidence type="ECO:0000256" key="1">
    <source>
        <dbReference type="SAM" id="MobiDB-lite"/>
    </source>
</evidence>
<reference evidence="3" key="1">
    <citation type="journal article" date="2020" name="New Phytol.">
        <title>Comparative genomics reveals dynamic genome evolution in host specialist ectomycorrhizal fungi.</title>
        <authorList>
            <person name="Lofgren L.A."/>
            <person name="Nguyen N.H."/>
            <person name="Vilgalys R."/>
            <person name="Ruytinx J."/>
            <person name="Liao H.L."/>
            <person name="Branco S."/>
            <person name="Kuo A."/>
            <person name="LaButti K."/>
            <person name="Lipzen A."/>
            <person name="Andreopoulos W."/>
            <person name="Pangilinan J."/>
            <person name="Riley R."/>
            <person name="Hundley H."/>
            <person name="Na H."/>
            <person name="Barry K."/>
            <person name="Grigoriev I.V."/>
            <person name="Stajich J.E."/>
            <person name="Kennedy P.G."/>
        </authorList>
    </citation>
    <scope>NUCLEOTIDE SEQUENCE</scope>
    <source>
        <strain evidence="3">FC423</strain>
    </source>
</reference>
<dbReference type="PANTHER" id="PTHR45737">
    <property type="entry name" value="VON WILLEBRAND FACTOR A DOMAIN-CONTAINING PROTEIN 5A"/>
    <property type="match status" value="1"/>
</dbReference>
<evidence type="ECO:0000313" key="3">
    <source>
        <dbReference type="EMBL" id="KAG2102875.1"/>
    </source>
</evidence>
<dbReference type="InterPro" id="IPR036465">
    <property type="entry name" value="vWFA_dom_sf"/>
</dbReference>
<name>A0A9P7F201_9AGAM</name>
<keyword evidence="4" id="KW-1185">Reference proteome</keyword>
<dbReference type="Gene3D" id="3.40.50.410">
    <property type="entry name" value="von Willebrand factor, type A domain"/>
    <property type="match status" value="1"/>
</dbReference>
<dbReference type="SUPFAM" id="SSF53300">
    <property type="entry name" value="vWA-like"/>
    <property type="match status" value="1"/>
</dbReference>
<dbReference type="GeneID" id="64706434"/>
<evidence type="ECO:0000259" key="2">
    <source>
        <dbReference type="PROSITE" id="PS51468"/>
    </source>
</evidence>
<evidence type="ECO:0000313" key="4">
    <source>
        <dbReference type="Proteomes" id="UP000823399"/>
    </source>
</evidence>
<dbReference type="InterPro" id="IPR013694">
    <property type="entry name" value="VIT"/>
</dbReference>
<sequence length="935" mass="103878">MIGIHITMCSVHSPLESRYAGIVYRSLDQRLLHLPLQEVDVRVWMVDVSAKVVLYQIFENESESPTSRAKYVFPLPANAAICAFELEHADGRVITGVTKEKSEAAEAFHGAMDAGMSAGPVEIFTLSVGSIPARQKVTARLTFVMNLFDEARQDHICLRLPMTIAKRYGESPAALLNAPTTNERTRVHITVDVQTSDVIRDIRSPTHRISPLRYRKHASTKSERRMTARWSSTTFLDRDFVLTVHALGLNEPRCFAEVHPQRADTIAMQLSFVPKFEMPRIAPQEYIFVINRSSSMIGAPMETTKRTLAMLLHLLPDSDTTFNIFSEVDGMWETSMPFNERNMQYAISNVQAIQTNNSGTEFAHILQLAVASRDRNRPTIIFALTGGVHPGVKPLGMFARCRRVVTQVLSRVKRLKPSSDSNSSTNPDPFEVVSAAVDSCSPNAPLKLFTLWIGEHVASAACERLARSSGGECLLAVEAEDMIRKCARLLTAGRTGVIESVVVDWHGSGNPPAINFLPSNYCHSLPLSHVVQPEPLSPIQQVPHRITKIFPEMRLNVFAITTFRSIPPEIRLRVKVEGLAGVLELAVPVTAVKQPFKDEFPLLHTLAAQELIKHLAEGRIPLPRPVAPTTNEEVRKTAIVQLGLEYQLASQYTSFVTESRREMEGSRLHRTASLERSLRQHYYAFPPSITSDAPEDYALRMDAPMVQTVLDNLSWVVDAVFDFFTPDAALTHSRRQSWLPDTYYSTTQSRSSLLSSQGARPFHHDNSSTDTFSTLSSLEGSSTNSQWTHSRSSSPLRPSADSIQRIPSPVFGPTRNALLRARRAVVSDSRPLPVLKRVYALILLQGYNGSFTPSPQLEALVGAEILERAADLQVNENVWATAVVVAYLRHHLGAQPDFLHVLLSKPLEYVEGKGKRLLTGREFSDLVAIAGRSVG</sequence>
<comment type="caution">
    <text evidence="3">The sequence shown here is derived from an EMBL/GenBank/DDBJ whole genome shotgun (WGS) entry which is preliminary data.</text>
</comment>
<protein>
    <recommendedName>
        <fullName evidence="2">VIT domain-containing protein</fullName>
    </recommendedName>
</protein>